<gene>
    <name evidence="7" type="primary">MED23</name>
    <name evidence="7" type="ORF">EC973_004122</name>
</gene>
<dbReference type="PANTHER" id="PTHR12691:SF10">
    <property type="entry name" value="MEDIATOR OF RNA POLYMERASE II TRANSCRIPTION SUBUNIT 23"/>
    <property type="match status" value="1"/>
</dbReference>
<dbReference type="GO" id="GO:0006357">
    <property type="term" value="P:regulation of transcription by RNA polymerase II"/>
    <property type="evidence" value="ECO:0007669"/>
    <property type="project" value="TreeGrafter"/>
</dbReference>
<dbReference type="Pfam" id="PF11573">
    <property type="entry name" value="Med23"/>
    <property type="match status" value="1"/>
</dbReference>
<protein>
    <submittedName>
        <fullName evidence="7">Mediator of RNA polymerase II transcription subunit 23</fullName>
    </submittedName>
</protein>
<evidence type="ECO:0000256" key="4">
    <source>
        <dbReference type="ARBA" id="ARBA00023163"/>
    </source>
</evidence>
<keyword evidence="3" id="KW-0805">Transcription regulation</keyword>
<name>A0A8H7EKQ8_9FUNG</name>
<dbReference type="GO" id="GO:0005667">
    <property type="term" value="C:transcription regulator complex"/>
    <property type="evidence" value="ECO:0007669"/>
    <property type="project" value="TreeGrafter"/>
</dbReference>
<evidence type="ECO:0000256" key="1">
    <source>
        <dbReference type="ARBA" id="ARBA00004123"/>
    </source>
</evidence>
<keyword evidence="4" id="KW-0804">Transcription</keyword>
<evidence type="ECO:0000313" key="8">
    <source>
        <dbReference type="Proteomes" id="UP000605846"/>
    </source>
</evidence>
<evidence type="ECO:0000256" key="3">
    <source>
        <dbReference type="ARBA" id="ARBA00023015"/>
    </source>
</evidence>
<proteinExistence type="inferred from homology"/>
<evidence type="ECO:0000256" key="6">
    <source>
        <dbReference type="SAM" id="MobiDB-lite"/>
    </source>
</evidence>
<dbReference type="PANTHER" id="PTHR12691">
    <property type="entry name" value="MEDIATOR OF RNA POLYMERASE II TRANSCRIPTION SUBUNIT 23"/>
    <property type="match status" value="1"/>
</dbReference>
<reference evidence="7" key="1">
    <citation type="submission" date="2020-01" db="EMBL/GenBank/DDBJ databases">
        <title>Genome Sequencing of Three Apophysomyces-Like Fungal Strains Confirms a Novel Fungal Genus in the Mucoromycota with divergent Burkholderia-like Endosymbiotic Bacteria.</title>
        <authorList>
            <person name="Stajich J.E."/>
            <person name="Macias A.M."/>
            <person name="Carter-House D."/>
            <person name="Lovett B."/>
            <person name="Kasson L.R."/>
            <person name="Berry K."/>
            <person name="Grigoriev I."/>
            <person name="Chang Y."/>
            <person name="Spatafora J."/>
            <person name="Kasson M.T."/>
        </authorList>
    </citation>
    <scope>NUCLEOTIDE SEQUENCE</scope>
    <source>
        <strain evidence="7">NRRL A-21654</strain>
    </source>
</reference>
<evidence type="ECO:0000313" key="7">
    <source>
        <dbReference type="EMBL" id="KAF7721797.1"/>
    </source>
</evidence>
<comment type="subcellular location">
    <subcellularLocation>
        <location evidence="1">Nucleus</location>
    </subcellularLocation>
</comment>
<keyword evidence="5" id="KW-0539">Nucleus</keyword>
<dbReference type="GO" id="GO:0016592">
    <property type="term" value="C:mediator complex"/>
    <property type="evidence" value="ECO:0007669"/>
    <property type="project" value="TreeGrafter"/>
</dbReference>
<dbReference type="Proteomes" id="UP000605846">
    <property type="component" value="Unassembled WGS sequence"/>
</dbReference>
<keyword evidence="8" id="KW-1185">Reference proteome</keyword>
<evidence type="ECO:0000256" key="5">
    <source>
        <dbReference type="ARBA" id="ARBA00023242"/>
    </source>
</evidence>
<evidence type="ECO:0000256" key="2">
    <source>
        <dbReference type="ARBA" id="ARBA00010222"/>
    </source>
</evidence>
<sequence length="1620" mass="186936">MDTLRTITTRLFSDANDTNTVDSQFWEGNSNAYEGIFSKRPLKRQRVHLLHPDTSEQKDKSVLYDNSMVPFSLQDHRVDYEAISSDFLRSYPTGALAEPLKAVIQKCREPPMTLVKTTRLITFLHYIIRLAPTYTTSQHQQSPQPQQQQYVVPLGQLFEDITFSLSLKPQNHVTLSIWIVAIQFMLSCLYSNQSQALHHTTGGLTTPIILKIIKHVLLELTQLPRESENPLETQCFNVGKELLNVFLIREINNDSDNIQGTVSFYDVITSCPKLYDHFINPTLLPGSQLEPSISNHKMWLMTLRYMIASIKQDNRASDRIPTARAINIIKHVMREINTLPPSLTTVEVNCLNKGKELINLFLLGPAGDGVGVVSHYDIIVALPDVYGHFLRGTFAQSIHWTMEKFVNELGKRRRHLAFLMMPPDASWPLISQMSRRHEYNDLTTRTSYHMFEGDLIEFVKEGNSTNIETHFRDMLFQRASMDEFRQLVMSLTQTGLDTSQIRKAMVAKVRDVIRCIQQHSREGKREVSDKEQEPFNPATGPVRGEDIKMLIPENIALWELMTETADQLYSFVAADFFSYEDILQDFHDLVYKPDGELYPPGAKYHLSKDNGLVWLLLQLFYIEKVSSNVIQKDFENDERLFGKLVQLYNEDQIRSKDAFSLRDLALQCTINLQKSHIKDITNIKQRHPRVAASLQYAGLCYQIQAYFSNHYHSNVPTNSTLFRNLDLQEMTKVAMESQLRQDAVPYTLYVYLVPTKADIGILGHPGATYIKGGTLCYKLLDLLSVNAKQRLLQVIYKMMLDSVLGPRYQANVSPPITCVPPHVLDVVYKLLYSAPCSAELMIKEIFDKLRLCDKMIKKHADERSSDTAQLPDQTMRWLHTRMQIDVKVLRSLDDPNREKPVWFAESEMLARAMVQSICRLIKTRGQADLKTEQIHRVLASLYEYKLEWSEESMQYFPEAVRSFYVDSSSPNQTIPSRPSVNPTKIQQLLTTNPAYSTYLLQGPNEHHQRTLIAYFSIPENQSSLLCIIWFLAVMSNSMDGFHMPSVRKLLLLIPPSRMATNVIDFIDFVLNMEYPPNNPDLPLYLLDTMIRKHQWLDFNHVLAALLKGAGSAERSRKAFYFVRYLLFESPYFYVRVESWESLNFNSRHWAEEDFHEKLMQFLDQFPEYREFEAFAMDSNEQTRPVMEPPLQTAMPTYLTNVVSDFVSMFELLISRLIEYDQSDLLIQVLDRYGRLFRYHQYPLSSVCGLFLYYNSSLALQDSRICKRILRLLDFDQYDIVPEAIQYSQNDDMDGTVFDANYFERVIHKLAASLNPQRCGPSTKPNLPERHFREIGSPAVEGISIATLEIMLTPVPPATIVKYILDMALLRESHHVGVSALTIHAIGLLISSLPSDYFMRPIWQQLNNLIMTDPHLLEVSEPCRLIRCGVPKRTNGRYIMSQSLPDLTNTALLKDSMSVRFRKAMVFPYIFNDYTFNLHNYSTNAPNSFLTLLHSILHYSSLDAFYVFLEYLQLLRTSGKMKTDVQLLYVCALIGPALHRIEKLDITDADFLIELMHMVKQVTTHMDMKDGWSTQALEQVFDFLHHIRTHFVKSTDLANQIKDIIRSMSSPNSQRLIRLVM</sequence>
<comment type="similarity">
    <text evidence="2">Belongs to the Mediator complex subunit 23 family.</text>
</comment>
<feature type="compositionally biased region" description="Basic and acidic residues" evidence="6">
    <location>
        <begin position="520"/>
        <end position="533"/>
    </location>
</feature>
<comment type="caution">
    <text evidence="7">The sequence shown here is derived from an EMBL/GenBank/DDBJ whole genome shotgun (WGS) entry which is preliminary data.</text>
</comment>
<dbReference type="GO" id="GO:0010628">
    <property type="term" value="P:positive regulation of gene expression"/>
    <property type="evidence" value="ECO:0007669"/>
    <property type="project" value="TreeGrafter"/>
</dbReference>
<dbReference type="InterPro" id="IPR021629">
    <property type="entry name" value="Mediator_Med23"/>
</dbReference>
<feature type="region of interest" description="Disordered" evidence="6">
    <location>
        <begin position="520"/>
        <end position="539"/>
    </location>
</feature>
<dbReference type="OrthoDB" id="9982951at2759"/>
<accession>A0A8H7EKQ8</accession>
<organism evidence="7 8">
    <name type="scientific">Apophysomyces ossiformis</name>
    <dbReference type="NCBI Taxonomy" id="679940"/>
    <lineage>
        <taxon>Eukaryota</taxon>
        <taxon>Fungi</taxon>
        <taxon>Fungi incertae sedis</taxon>
        <taxon>Mucoromycota</taxon>
        <taxon>Mucoromycotina</taxon>
        <taxon>Mucoromycetes</taxon>
        <taxon>Mucorales</taxon>
        <taxon>Mucorineae</taxon>
        <taxon>Mucoraceae</taxon>
        <taxon>Apophysomyces</taxon>
    </lineage>
</organism>
<dbReference type="EMBL" id="JABAYA010000234">
    <property type="protein sequence ID" value="KAF7721797.1"/>
    <property type="molecule type" value="Genomic_DNA"/>
</dbReference>